<gene>
    <name evidence="2" type="ordered locus">Smal_1451</name>
</gene>
<organism evidence="2 3">
    <name type="scientific">Stenotrophomonas maltophilia (strain R551-3)</name>
    <dbReference type="NCBI Taxonomy" id="391008"/>
    <lineage>
        <taxon>Bacteria</taxon>
        <taxon>Pseudomonadati</taxon>
        <taxon>Pseudomonadota</taxon>
        <taxon>Gammaproteobacteria</taxon>
        <taxon>Lysobacterales</taxon>
        <taxon>Lysobacteraceae</taxon>
        <taxon>Stenotrophomonas</taxon>
        <taxon>Stenotrophomonas maltophilia group</taxon>
    </lineage>
</organism>
<dbReference type="RefSeq" id="WP_012510653.1">
    <property type="nucleotide sequence ID" value="NC_011071.1"/>
</dbReference>
<dbReference type="HOGENOM" id="CLU_173410_0_0_6"/>
<feature type="transmembrane region" description="Helical" evidence="1">
    <location>
        <begin position="51"/>
        <end position="77"/>
    </location>
</feature>
<name>B4SR85_STRM5</name>
<dbReference type="STRING" id="391008.Smal_1451"/>
<dbReference type="Proteomes" id="UP000001867">
    <property type="component" value="Chromosome"/>
</dbReference>
<evidence type="ECO:0000313" key="2">
    <source>
        <dbReference type="EMBL" id="ACF51156.1"/>
    </source>
</evidence>
<keyword evidence="1" id="KW-1133">Transmembrane helix</keyword>
<dbReference type="EMBL" id="CP001111">
    <property type="protein sequence ID" value="ACF51156.1"/>
    <property type="molecule type" value="Genomic_DNA"/>
</dbReference>
<protein>
    <recommendedName>
        <fullName evidence="4">Transmembrane protein</fullName>
    </recommendedName>
</protein>
<feature type="transmembrane region" description="Helical" evidence="1">
    <location>
        <begin position="84"/>
        <end position="108"/>
    </location>
</feature>
<dbReference type="AlphaFoldDB" id="B4SR85"/>
<accession>B4SR85</accession>
<evidence type="ECO:0000256" key="1">
    <source>
        <dbReference type="SAM" id="Phobius"/>
    </source>
</evidence>
<evidence type="ECO:0008006" key="4">
    <source>
        <dbReference type="Google" id="ProtNLM"/>
    </source>
</evidence>
<reference evidence="2 3" key="1">
    <citation type="submission" date="2008-06" db="EMBL/GenBank/DDBJ databases">
        <title>Complete sequence of Stenotrophomonas maltophilia R551-3.</title>
        <authorList>
            <consortium name="US DOE Joint Genome Institute"/>
            <person name="Lucas S."/>
            <person name="Copeland A."/>
            <person name="Lapidus A."/>
            <person name="Glavina del Rio T."/>
            <person name="Dalin E."/>
            <person name="Tice H."/>
            <person name="Pitluck S."/>
            <person name="Chain P."/>
            <person name="Malfatti S."/>
            <person name="Shin M."/>
            <person name="Vergez L."/>
            <person name="Lang D."/>
            <person name="Schmutz J."/>
            <person name="Larimer F."/>
            <person name="Land M."/>
            <person name="Hauser L."/>
            <person name="Kyrpides N."/>
            <person name="Mikhailova N."/>
            <person name="Taghavi S."/>
            <person name="Monchy S."/>
            <person name="Newman L."/>
            <person name="Vangronsveld J."/>
            <person name="van der Lelie D."/>
            <person name="Richardson P."/>
        </authorList>
    </citation>
    <scope>NUCLEOTIDE SEQUENCE [LARGE SCALE GENOMIC DNA]</scope>
    <source>
        <strain evidence="2 3">R551-3</strain>
    </source>
</reference>
<evidence type="ECO:0000313" key="3">
    <source>
        <dbReference type="Proteomes" id="UP000001867"/>
    </source>
</evidence>
<keyword evidence="1" id="KW-0472">Membrane</keyword>
<proteinExistence type="predicted"/>
<sequence precursor="true">MNTTTPPRSWPWGLVALGLSVLAWSSLFTAVVAFAASFRPPGDGDNGVQAMQWWVLGALVTLVLSFLGSLVAMVLAWRRQRGPIWAAIAGALLVMLVSLVLIVIGSSWG</sequence>
<dbReference type="KEGG" id="smt:Smal_1451"/>
<keyword evidence="1" id="KW-0812">Transmembrane</keyword>
<dbReference type="OrthoDB" id="6009247at2"/>